<keyword evidence="10" id="KW-1185">Reference proteome</keyword>
<evidence type="ECO:0000256" key="2">
    <source>
        <dbReference type="ARBA" id="ARBA00022475"/>
    </source>
</evidence>
<feature type="transmembrane region" description="Helical" evidence="8">
    <location>
        <begin position="263"/>
        <end position="284"/>
    </location>
</feature>
<evidence type="ECO:0000256" key="6">
    <source>
        <dbReference type="ARBA" id="ARBA00022989"/>
    </source>
</evidence>
<protein>
    <recommendedName>
        <fullName evidence="11">Glycosyltransferase RgtA/B/C/D-like domain-containing protein</fullName>
    </recommendedName>
</protein>
<evidence type="ECO:0000256" key="5">
    <source>
        <dbReference type="ARBA" id="ARBA00022692"/>
    </source>
</evidence>
<dbReference type="RefSeq" id="WP_345520329.1">
    <property type="nucleotide sequence ID" value="NZ_BAABKM010000002.1"/>
</dbReference>
<feature type="transmembrane region" description="Helical" evidence="8">
    <location>
        <begin position="113"/>
        <end position="132"/>
    </location>
</feature>
<keyword evidence="3" id="KW-0328">Glycosyltransferase</keyword>
<feature type="transmembrane region" description="Helical" evidence="8">
    <location>
        <begin position="138"/>
        <end position="154"/>
    </location>
</feature>
<keyword evidence="5 8" id="KW-0812">Transmembrane</keyword>
<dbReference type="InterPro" id="IPR050297">
    <property type="entry name" value="LipidA_mod_glycosyltrf_83"/>
</dbReference>
<evidence type="ECO:0000313" key="10">
    <source>
        <dbReference type="Proteomes" id="UP001499974"/>
    </source>
</evidence>
<keyword evidence="6 8" id="KW-1133">Transmembrane helix</keyword>
<comment type="caution">
    <text evidence="9">The sequence shown here is derived from an EMBL/GenBank/DDBJ whole genome shotgun (WGS) entry which is preliminary data.</text>
</comment>
<evidence type="ECO:0000313" key="9">
    <source>
        <dbReference type="EMBL" id="GAA4697999.1"/>
    </source>
</evidence>
<dbReference type="EMBL" id="BAABKM010000002">
    <property type="protein sequence ID" value="GAA4697999.1"/>
    <property type="molecule type" value="Genomic_DNA"/>
</dbReference>
<gene>
    <name evidence="9" type="ORF">GCM10023349_12380</name>
</gene>
<proteinExistence type="predicted"/>
<feature type="transmembrane region" description="Helical" evidence="8">
    <location>
        <begin position="296"/>
        <end position="315"/>
    </location>
</feature>
<keyword evidence="4" id="KW-0808">Transferase</keyword>
<comment type="subcellular location">
    <subcellularLocation>
        <location evidence="1">Cell membrane</location>
        <topology evidence="1">Multi-pass membrane protein</topology>
    </subcellularLocation>
</comment>
<organism evidence="9 10">
    <name type="scientific">Nocardioides conyzicola</name>
    <dbReference type="NCBI Taxonomy" id="1651781"/>
    <lineage>
        <taxon>Bacteria</taxon>
        <taxon>Bacillati</taxon>
        <taxon>Actinomycetota</taxon>
        <taxon>Actinomycetes</taxon>
        <taxon>Propionibacteriales</taxon>
        <taxon>Nocardioidaceae</taxon>
        <taxon>Nocardioides</taxon>
    </lineage>
</organism>
<sequence>MRSGERVRGFAERHTVALAVVLAVVARLPALTRPVRADEAGFLMVARAWSPQPDSLFGPYWVDRPPPLIAIFGAVDALGGVTTLRLLGALVAGLTVLLAAAVAGTVSGPRATVWTAVLVAALLSNPMIDVVAVKGELLALPLVLGSILLTLLSVRRRAWPLAFAAGVAAALALGLKQNLATGLVFAVVFLLVSGLTRVLPSRSVLALTVAGLAGAAVPVLATVAWAHAAGVRLSTLWDTVYGFRADAARVIADGTTDAPERRALILVAIALATGLLLVLIGPFARLRELWRDDPPVLAATVAVVVVDVASLVAGGSFWQDYLLPLIPSAALCAALLAGRDDRSGRTMRGLVVAAVASAVLAMTFWLVWNATGHQEFNEVRTGEAIADAAEPGDTLVVFGGRADLQRVSGLDSPYPYLWSLPMRTRDPEYADLTALLSGPDAPTWLVEWVDLDAWADAGVPELRAAIDEHYVEVATSCNDHPVYLLRGVDRPAVTPDC</sequence>
<reference evidence="10" key="1">
    <citation type="journal article" date="2019" name="Int. J. Syst. Evol. Microbiol.">
        <title>The Global Catalogue of Microorganisms (GCM) 10K type strain sequencing project: providing services to taxonomists for standard genome sequencing and annotation.</title>
        <authorList>
            <consortium name="The Broad Institute Genomics Platform"/>
            <consortium name="The Broad Institute Genome Sequencing Center for Infectious Disease"/>
            <person name="Wu L."/>
            <person name="Ma J."/>
        </authorList>
    </citation>
    <scope>NUCLEOTIDE SEQUENCE [LARGE SCALE GENOMIC DNA]</scope>
    <source>
        <strain evidence="10">JCM 18531</strain>
    </source>
</reference>
<keyword evidence="7 8" id="KW-0472">Membrane</keyword>
<dbReference type="PANTHER" id="PTHR33908">
    <property type="entry name" value="MANNOSYLTRANSFERASE YKCB-RELATED"/>
    <property type="match status" value="1"/>
</dbReference>
<accession>A0ABP8X0E4</accession>
<feature type="transmembrane region" description="Helical" evidence="8">
    <location>
        <begin position="350"/>
        <end position="368"/>
    </location>
</feature>
<evidence type="ECO:0000256" key="3">
    <source>
        <dbReference type="ARBA" id="ARBA00022676"/>
    </source>
</evidence>
<evidence type="ECO:0000256" key="7">
    <source>
        <dbReference type="ARBA" id="ARBA00023136"/>
    </source>
</evidence>
<evidence type="ECO:0000256" key="1">
    <source>
        <dbReference type="ARBA" id="ARBA00004651"/>
    </source>
</evidence>
<keyword evidence="2" id="KW-1003">Cell membrane</keyword>
<feature type="transmembrane region" description="Helical" evidence="8">
    <location>
        <begin position="86"/>
        <end position="106"/>
    </location>
</feature>
<dbReference type="PANTHER" id="PTHR33908:SF11">
    <property type="entry name" value="MEMBRANE PROTEIN"/>
    <property type="match status" value="1"/>
</dbReference>
<dbReference type="Proteomes" id="UP001499974">
    <property type="component" value="Unassembled WGS sequence"/>
</dbReference>
<evidence type="ECO:0000256" key="8">
    <source>
        <dbReference type="SAM" id="Phobius"/>
    </source>
</evidence>
<name>A0ABP8X0E4_9ACTN</name>
<evidence type="ECO:0000256" key="4">
    <source>
        <dbReference type="ARBA" id="ARBA00022679"/>
    </source>
</evidence>
<evidence type="ECO:0008006" key="11">
    <source>
        <dbReference type="Google" id="ProtNLM"/>
    </source>
</evidence>
<feature type="transmembrane region" description="Helical" evidence="8">
    <location>
        <begin position="204"/>
        <end position="228"/>
    </location>
</feature>